<dbReference type="EMBL" id="PKSM01000004">
    <property type="protein sequence ID" value="POW23047.1"/>
    <property type="molecule type" value="Genomic_DNA"/>
</dbReference>
<protein>
    <submittedName>
        <fullName evidence="2">Uncharacterized protein</fullName>
    </submittedName>
</protein>
<comment type="caution">
    <text evidence="2">The sequence shown here is derived from an EMBL/GenBank/DDBJ whole genome shotgun (WGS) entry which is preliminary data.</text>
</comment>
<feature type="region of interest" description="Disordered" evidence="1">
    <location>
        <begin position="1"/>
        <end position="37"/>
    </location>
</feature>
<reference evidence="2 3" key="1">
    <citation type="submission" date="2017-12" db="EMBL/GenBank/DDBJ databases">
        <title>Gene loss provides genomic basis for host adaptation in cereal stripe rust fungi.</title>
        <authorList>
            <person name="Xia C."/>
        </authorList>
    </citation>
    <scope>NUCLEOTIDE SEQUENCE [LARGE SCALE GENOMIC DNA]</scope>
    <source>
        <strain evidence="2 3">93TX-2</strain>
    </source>
</reference>
<proteinExistence type="predicted"/>
<feature type="compositionally biased region" description="Basic and acidic residues" evidence="1">
    <location>
        <begin position="1"/>
        <end position="12"/>
    </location>
</feature>
<sequence length="100" mass="10972">MGEIDTAIRQRGDPNFLGGPHSGGSLRKRRFPSEQMGTESSLDAFPFILDPADSNPGVASRIDDLSSRSRLIPTIQSRLLNWATGHPTSQSHRKCRVVNT</sequence>
<accession>A0A2S4WMX0</accession>
<gene>
    <name evidence="2" type="ORF">PSHT_00545</name>
</gene>
<evidence type="ECO:0000256" key="1">
    <source>
        <dbReference type="SAM" id="MobiDB-lite"/>
    </source>
</evidence>
<reference evidence="3" key="2">
    <citation type="journal article" date="2018" name="BMC Genomics">
        <title>Genomic insights into host adaptation between the wheat stripe rust pathogen (Puccinia striiformis f. sp. tritici) and the barley stripe rust pathogen (Puccinia striiformis f. sp. hordei).</title>
        <authorList>
            <person name="Xia C."/>
            <person name="Wang M."/>
            <person name="Yin C."/>
            <person name="Cornejo O.E."/>
            <person name="Hulbert S.H."/>
            <person name="Chen X."/>
        </authorList>
    </citation>
    <scope>NUCLEOTIDE SEQUENCE [LARGE SCALE GENOMIC DNA]</scope>
    <source>
        <strain evidence="3">93TX-2</strain>
    </source>
</reference>
<name>A0A2S4WMX0_9BASI</name>
<evidence type="ECO:0000313" key="3">
    <source>
        <dbReference type="Proteomes" id="UP000238274"/>
    </source>
</evidence>
<reference evidence="3" key="3">
    <citation type="journal article" date="2018" name="Mol. Plant Microbe Interact.">
        <title>Genome sequence resources for the wheat stripe rust pathogen (Puccinia striiformis f. sp. tritici) and the barley stripe rust pathogen (Puccinia striiformis f. sp. hordei).</title>
        <authorList>
            <person name="Xia C."/>
            <person name="Wang M."/>
            <person name="Yin C."/>
            <person name="Cornejo O.E."/>
            <person name="Hulbert S.H."/>
            <person name="Chen X."/>
        </authorList>
    </citation>
    <scope>NUCLEOTIDE SEQUENCE [LARGE SCALE GENOMIC DNA]</scope>
    <source>
        <strain evidence="3">93TX-2</strain>
    </source>
</reference>
<dbReference type="Proteomes" id="UP000238274">
    <property type="component" value="Unassembled WGS sequence"/>
</dbReference>
<dbReference type="AlphaFoldDB" id="A0A2S4WMX0"/>
<dbReference type="VEuPathDB" id="FungiDB:PSHT_00545"/>
<organism evidence="2 3">
    <name type="scientific">Puccinia striiformis</name>
    <dbReference type="NCBI Taxonomy" id="27350"/>
    <lineage>
        <taxon>Eukaryota</taxon>
        <taxon>Fungi</taxon>
        <taxon>Dikarya</taxon>
        <taxon>Basidiomycota</taxon>
        <taxon>Pucciniomycotina</taxon>
        <taxon>Pucciniomycetes</taxon>
        <taxon>Pucciniales</taxon>
        <taxon>Pucciniaceae</taxon>
        <taxon>Puccinia</taxon>
    </lineage>
</organism>
<keyword evidence="3" id="KW-1185">Reference proteome</keyword>
<evidence type="ECO:0000313" key="2">
    <source>
        <dbReference type="EMBL" id="POW23047.1"/>
    </source>
</evidence>